<proteinExistence type="inferred from homology"/>
<evidence type="ECO:0000313" key="19">
    <source>
        <dbReference type="EMBL" id="MET3575195.1"/>
    </source>
</evidence>
<feature type="binding site" evidence="17">
    <location>
        <begin position="138"/>
        <end position="142"/>
    </location>
    <ligand>
        <name>D-ribulose 5-phosphate</name>
        <dbReference type="ChEBI" id="CHEBI:58121"/>
    </ligand>
</feature>
<comment type="cofactor">
    <cofactor evidence="17">
        <name>Zn(2+)</name>
        <dbReference type="ChEBI" id="CHEBI:29105"/>
    </cofactor>
    <text evidence="17">Binds 1 zinc ion per subunit.</text>
</comment>
<feature type="binding site" evidence="17">
    <location>
        <position position="255"/>
    </location>
    <ligand>
        <name>Zn(2+)</name>
        <dbReference type="ChEBI" id="CHEBI:29105"/>
        <note>catalytic</note>
    </ligand>
</feature>
<evidence type="ECO:0000256" key="15">
    <source>
        <dbReference type="ARBA" id="ARBA00023268"/>
    </source>
</evidence>
<dbReference type="InterPro" id="IPR000926">
    <property type="entry name" value="RibA"/>
</dbReference>
<keyword evidence="15 17" id="KW-0511">Multifunctional enzyme</keyword>
<comment type="pathway">
    <text evidence="4 17">Cofactor biosynthesis; riboflavin biosynthesis; 2-hydroxy-3-oxobutyl phosphate from D-ribulose 5-phosphate: step 1/1.</text>
</comment>
<feature type="binding site" evidence="17">
    <location>
        <position position="350"/>
    </location>
    <ligand>
        <name>GTP</name>
        <dbReference type="ChEBI" id="CHEBI:37565"/>
    </ligand>
</feature>
<evidence type="ECO:0000256" key="5">
    <source>
        <dbReference type="ARBA" id="ARBA00005520"/>
    </source>
</evidence>
<comment type="function">
    <text evidence="2 17">Catalyzes the conversion of D-ribulose 5-phosphate to formate and 3,4-dihydroxy-2-butanone 4-phosphate.</text>
</comment>
<dbReference type="HAMAP" id="MF_00179">
    <property type="entry name" value="RibA"/>
    <property type="match status" value="1"/>
</dbReference>
<dbReference type="CDD" id="cd00641">
    <property type="entry name" value="GTP_cyclohydro2"/>
    <property type="match status" value="1"/>
</dbReference>
<feature type="site" description="Essential for DHBP synthase activity" evidence="17">
    <location>
        <position position="124"/>
    </location>
</feature>
<dbReference type="SUPFAM" id="SSF142695">
    <property type="entry name" value="RibA-like"/>
    <property type="match status" value="1"/>
</dbReference>
<feature type="binding site" evidence="17">
    <location>
        <position position="27"/>
    </location>
    <ligand>
        <name>Mg(2+)</name>
        <dbReference type="ChEBI" id="CHEBI:18420"/>
        <label>1</label>
    </ligand>
</feature>
<evidence type="ECO:0000256" key="6">
    <source>
        <dbReference type="ARBA" id="ARBA00022619"/>
    </source>
</evidence>
<keyword evidence="7 17" id="KW-0479">Metal-binding</keyword>
<dbReference type="NCBIfam" id="NF001591">
    <property type="entry name" value="PRK00393.1"/>
    <property type="match status" value="1"/>
</dbReference>
<dbReference type="PIRSF" id="PIRSF001259">
    <property type="entry name" value="RibA"/>
    <property type="match status" value="1"/>
</dbReference>
<protein>
    <recommendedName>
        <fullName evidence="17">Riboflavin biosynthesis protein RibBA</fullName>
    </recommendedName>
    <domain>
        <recommendedName>
            <fullName evidence="17">3,4-dihydroxy-2-butanone 4-phosphate synthase</fullName>
            <shortName evidence="17">DHBP synthase</shortName>
            <ecNumber evidence="17">4.1.99.12</ecNumber>
        </recommendedName>
    </domain>
    <domain>
        <recommendedName>
            <fullName evidence="17">GTP cyclohydrolase-2</fullName>
            <ecNumber evidence="17">3.5.4.25</ecNumber>
        </recommendedName>
        <alternativeName>
            <fullName evidence="17">GTP cyclohydrolase II</fullName>
        </alternativeName>
    </domain>
</protein>
<keyword evidence="11 17" id="KW-0460">Magnesium</keyword>
<dbReference type="GO" id="GO:0003935">
    <property type="term" value="F:GTP cyclohydrolase II activity"/>
    <property type="evidence" value="ECO:0007669"/>
    <property type="project" value="UniProtKB-EC"/>
</dbReference>
<feature type="binding site" evidence="17">
    <location>
        <position position="162"/>
    </location>
    <ligand>
        <name>D-ribulose 5-phosphate</name>
        <dbReference type="ChEBI" id="CHEBI:58121"/>
    </ligand>
</feature>
<dbReference type="Pfam" id="PF00925">
    <property type="entry name" value="GTP_cyclohydro2"/>
    <property type="match status" value="1"/>
</dbReference>
<dbReference type="PANTHER" id="PTHR21327:SF18">
    <property type="entry name" value="3,4-DIHYDROXY-2-BUTANONE 4-PHOSPHATE SYNTHASE"/>
    <property type="match status" value="1"/>
</dbReference>
<feature type="active site" description="Nucleophile; for GTP cyclohydrolase activity" evidence="17">
    <location>
        <position position="329"/>
    </location>
</feature>
<evidence type="ECO:0000256" key="4">
    <source>
        <dbReference type="ARBA" id="ARBA00004904"/>
    </source>
</evidence>
<feature type="binding site" evidence="17">
    <location>
        <begin position="293"/>
        <end position="295"/>
    </location>
    <ligand>
        <name>GTP</name>
        <dbReference type="ChEBI" id="CHEBI:37565"/>
    </ligand>
</feature>
<feature type="binding site" evidence="17">
    <location>
        <position position="266"/>
    </location>
    <ligand>
        <name>Zn(2+)</name>
        <dbReference type="ChEBI" id="CHEBI:29105"/>
        <note>catalytic</note>
    </ligand>
</feature>
<dbReference type="Gene3D" id="3.40.50.10990">
    <property type="entry name" value="GTP cyclohydrolase II"/>
    <property type="match status" value="1"/>
</dbReference>
<evidence type="ECO:0000256" key="17">
    <source>
        <dbReference type="HAMAP-Rule" id="MF_01283"/>
    </source>
</evidence>
<dbReference type="Proteomes" id="UP001549099">
    <property type="component" value="Unassembled WGS sequence"/>
</dbReference>
<feature type="binding site" evidence="17">
    <location>
        <position position="268"/>
    </location>
    <ligand>
        <name>Zn(2+)</name>
        <dbReference type="ChEBI" id="CHEBI:29105"/>
        <note>catalytic</note>
    </ligand>
</feature>
<evidence type="ECO:0000259" key="18">
    <source>
        <dbReference type="Pfam" id="PF00925"/>
    </source>
</evidence>
<dbReference type="NCBIfam" id="TIGR00506">
    <property type="entry name" value="ribB"/>
    <property type="match status" value="1"/>
</dbReference>
<gene>
    <name evidence="17" type="primary">ribBA</name>
    <name evidence="19" type="ORF">ABID49_001079</name>
</gene>
<comment type="caution">
    <text evidence="19">The sequence shown here is derived from an EMBL/GenBank/DDBJ whole genome shotgun (WGS) entry which is preliminary data.</text>
</comment>
<dbReference type="InterPro" id="IPR016299">
    <property type="entry name" value="Riboflavin_synth_RibBA"/>
</dbReference>
<feature type="domain" description="GTP cyclohydrolase II" evidence="18">
    <location>
        <begin position="206"/>
        <end position="370"/>
    </location>
</feature>
<dbReference type="SUPFAM" id="SSF55821">
    <property type="entry name" value="YrdC/RibB"/>
    <property type="match status" value="1"/>
</dbReference>
<dbReference type="GO" id="GO:0008686">
    <property type="term" value="F:3,4-dihydroxy-2-butanone-4-phosphate synthase activity"/>
    <property type="evidence" value="ECO:0007669"/>
    <property type="project" value="UniProtKB-EC"/>
</dbReference>
<dbReference type="PANTHER" id="PTHR21327">
    <property type="entry name" value="GTP CYCLOHYDROLASE II-RELATED"/>
    <property type="match status" value="1"/>
</dbReference>
<sequence length="397" mass="43514">MFSTIEEAIEDLKNGRLIIVTDDEDRENEGDLLGLADLADAAMINFMATYGRGLVCLPVDGDRAARLGLEPMVKRTTDKLETAFTVSVDHRSSTTGISAFERARTARELMNVRSTAEDFIRPGHMFPLIAKPGGVLERPGHTEAAVDLARLAGHTPGGVICEIMEADGTMARLPSLVEMAAEHGLKLINIRQLIEYRKKHDLLVKREAQTVLPTDFGAFTVFGYTEQATGLEHVALVCGNIASGGPVPVRIHSECMTGDVFGSRRCDCGPQLHAALRQIQLEGRGILVYMRQEGRGIGLINKLKAYSLQEGGLDTVEANERLGFPDDMRSYAPAAAMLQDLGAEDIVLMTNNPRKIEGLESSGIRVSGRMSIETERYPENERYMKTKAEKLGHLLHN</sequence>
<organism evidence="19 20">
    <name type="scientific">Bhargavaea ullalensis</name>
    <dbReference type="NCBI Taxonomy" id="1265685"/>
    <lineage>
        <taxon>Bacteria</taxon>
        <taxon>Bacillati</taxon>
        <taxon>Bacillota</taxon>
        <taxon>Bacilli</taxon>
        <taxon>Bacillales</taxon>
        <taxon>Caryophanaceae</taxon>
        <taxon>Bhargavaea</taxon>
    </lineage>
</organism>
<dbReference type="EMBL" id="JBEPLW010000004">
    <property type="protein sequence ID" value="MET3575195.1"/>
    <property type="molecule type" value="Genomic_DNA"/>
</dbReference>
<name>A0ABV2GA88_9BACL</name>
<dbReference type="InterPro" id="IPR000422">
    <property type="entry name" value="DHBP_synthase_RibB"/>
</dbReference>
<feature type="binding site" evidence="17">
    <location>
        <position position="27"/>
    </location>
    <ligand>
        <name>Mg(2+)</name>
        <dbReference type="ChEBI" id="CHEBI:18420"/>
        <label>2</label>
    </ligand>
</feature>
<feature type="site" description="Essential for DHBP synthase activity" evidence="17">
    <location>
        <position position="162"/>
    </location>
</feature>
<evidence type="ECO:0000256" key="13">
    <source>
        <dbReference type="ARBA" id="ARBA00023211"/>
    </source>
</evidence>
<keyword evidence="20" id="KW-1185">Reference proteome</keyword>
<dbReference type="EC" id="3.5.4.25" evidence="17"/>
<evidence type="ECO:0000256" key="16">
    <source>
        <dbReference type="ARBA" id="ARBA00049295"/>
    </source>
</evidence>
<comment type="cofactor">
    <cofactor evidence="17">
        <name>Mg(2+)</name>
        <dbReference type="ChEBI" id="CHEBI:18420"/>
    </cofactor>
    <cofactor evidence="17">
        <name>Mn(2+)</name>
        <dbReference type="ChEBI" id="CHEBI:29035"/>
    </cofactor>
    <text evidence="17">Binds 2 divalent metal cations per subunit. Magnesium or manganese.</text>
</comment>
<evidence type="ECO:0000256" key="3">
    <source>
        <dbReference type="ARBA" id="ARBA00004853"/>
    </source>
</evidence>
<comment type="similarity">
    <text evidence="5 17">In the N-terminal section; belongs to the DHBP synthase family.</text>
</comment>
<keyword evidence="9 17" id="KW-0378">Hydrolase</keyword>
<keyword evidence="8 17" id="KW-0547">Nucleotide-binding</keyword>
<dbReference type="HAMAP" id="MF_00180">
    <property type="entry name" value="RibB"/>
    <property type="match status" value="1"/>
</dbReference>
<dbReference type="RefSeq" id="WP_354196116.1">
    <property type="nucleotide sequence ID" value="NZ_JBEPLW010000004.1"/>
</dbReference>
<feature type="binding site" evidence="17">
    <location>
        <position position="315"/>
    </location>
    <ligand>
        <name>GTP</name>
        <dbReference type="ChEBI" id="CHEBI:37565"/>
    </ligand>
</feature>
<dbReference type="Gene3D" id="3.90.870.10">
    <property type="entry name" value="DHBP synthase"/>
    <property type="match status" value="1"/>
</dbReference>
<dbReference type="InterPro" id="IPR032677">
    <property type="entry name" value="GTP_cyclohydro_II"/>
</dbReference>
<feature type="region of interest" description="DHBP synthase" evidence="17">
    <location>
        <begin position="1"/>
        <end position="199"/>
    </location>
</feature>
<dbReference type="Pfam" id="PF00926">
    <property type="entry name" value="DHBP_synthase"/>
    <property type="match status" value="1"/>
</dbReference>
<reference evidence="19 20" key="1">
    <citation type="submission" date="2024-06" db="EMBL/GenBank/DDBJ databases">
        <title>Genomic Encyclopedia of Type Strains, Phase IV (KMG-IV): sequencing the most valuable type-strain genomes for metagenomic binning, comparative biology and taxonomic classification.</title>
        <authorList>
            <person name="Goeker M."/>
        </authorList>
    </citation>
    <scope>NUCLEOTIDE SEQUENCE [LARGE SCALE GENOMIC DNA]</scope>
    <source>
        <strain evidence="19 20">DSM 26128</strain>
    </source>
</reference>
<keyword evidence="14 17" id="KW-0456">Lyase</keyword>
<accession>A0ABV2GA88</accession>
<feature type="binding site" evidence="17">
    <location>
        <position position="271"/>
    </location>
    <ligand>
        <name>GTP</name>
        <dbReference type="ChEBI" id="CHEBI:37565"/>
    </ligand>
</feature>
<keyword evidence="13 17" id="KW-0464">Manganese</keyword>
<feature type="region of interest" description="GTP cyclohydrolase II" evidence="17">
    <location>
        <begin position="200"/>
        <end position="397"/>
    </location>
</feature>
<dbReference type="HAMAP" id="MF_01283">
    <property type="entry name" value="RibBA"/>
    <property type="match status" value="1"/>
</dbReference>
<evidence type="ECO:0000256" key="12">
    <source>
        <dbReference type="ARBA" id="ARBA00023134"/>
    </source>
</evidence>
<comment type="similarity">
    <text evidence="17">In the C-terminal section; belongs to the GTP cyclohydrolase II family.</text>
</comment>
<evidence type="ECO:0000256" key="11">
    <source>
        <dbReference type="ARBA" id="ARBA00022842"/>
    </source>
</evidence>
<evidence type="ECO:0000256" key="10">
    <source>
        <dbReference type="ARBA" id="ARBA00022833"/>
    </source>
</evidence>
<dbReference type="NCBIfam" id="NF006803">
    <property type="entry name" value="PRK09311.1"/>
    <property type="match status" value="1"/>
</dbReference>
<comment type="catalytic activity">
    <reaction evidence="16 17">
        <text>GTP + 4 H2O = 2,5-diamino-6-hydroxy-4-(5-phosphoribosylamino)-pyrimidine + formate + 2 phosphate + 3 H(+)</text>
        <dbReference type="Rhea" id="RHEA:23704"/>
        <dbReference type="ChEBI" id="CHEBI:15377"/>
        <dbReference type="ChEBI" id="CHEBI:15378"/>
        <dbReference type="ChEBI" id="CHEBI:15740"/>
        <dbReference type="ChEBI" id="CHEBI:37565"/>
        <dbReference type="ChEBI" id="CHEBI:43474"/>
        <dbReference type="ChEBI" id="CHEBI:58614"/>
        <dbReference type="EC" id="3.5.4.25"/>
    </reaction>
</comment>
<evidence type="ECO:0000256" key="8">
    <source>
        <dbReference type="ARBA" id="ARBA00022741"/>
    </source>
</evidence>
<feature type="binding site" evidence="17">
    <location>
        <begin position="26"/>
        <end position="27"/>
    </location>
    <ligand>
        <name>D-ribulose 5-phosphate</name>
        <dbReference type="ChEBI" id="CHEBI:58121"/>
    </ligand>
</feature>
<dbReference type="InterPro" id="IPR036144">
    <property type="entry name" value="RibA-like_sf"/>
</dbReference>
<comment type="function">
    <text evidence="17">Catalyzes the conversion of GTP to 2,5-diamino-6-ribosylamino-4(3H)-pyrimidinone 5'-phosphate (DARP), formate and pyrophosphate.</text>
</comment>
<evidence type="ECO:0000313" key="20">
    <source>
        <dbReference type="Proteomes" id="UP001549099"/>
    </source>
</evidence>
<dbReference type="NCBIfam" id="TIGR00505">
    <property type="entry name" value="ribA"/>
    <property type="match status" value="1"/>
</dbReference>
<feature type="binding site" evidence="17">
    <location>
        <position position="141"/>
    </location>
    <ligand>
        <name>Mg(2+)</name>
        <dbReference type="ChEBI" id="CHEBI:18420"/>
        <label>2</label>
    </ligand>
</feature>
<feature type="binding site" evidence="17">
    <location>
        <position position="31"/>
    </location>
    <ligand>
        <name>D-ribulose 5-phosphate</name>
        <dbReference type="ChEBI" id="CHEBI:58121"/>
    </ligand>
</feature>
<evidence type="ECO:0000256" key="9">
    <source>
        <dbReference type="ARBA" id="ARBA00022801"/>
    </source>
</evidence>
<dbReference type="InterPro" id="IPR017945">
    <property type="entry name" value="DHBP_synth_RibB-like_a/b_dom"/>
</dbReference>
<keyword evidence="12 17" id="KW-0342">GTP-binding</keyword>
<evidence type="ECO:0000256" key="14">
    <source>
        <dbReference type="ARBA" id="ARBA00023239"/>
    </source>
</evidence>
<dbReference type="EC" id="4.1.99.12" evidence="17"/>
<comment type="pathway">
    <text evidence="3 17">Cofactor biosynthesis; riboflavin biosynthesis; 5-amino-6-(D-ribitylamino)uracil from GTP: step 1/4.</text>
</comment>
<keyword evidence="6 17" id="KW-0686">Riboflavin biosynthesis</keyword>
<evidence type="ECO:0000256" key="2">
    <source>
        <dbReference type="ARBA" id="ARBA00002284"/>
    </source>
</evidence>
<evidence type="ECO:0000256" key="7">
    <source>
        <dbReference type="ARBA" id="ARBA00022723"/>
    </source>
</evidence>
<feature type="binding site" evidence="17">
    <location>
        <begin position="250"/>
        <end position="254"/>
    </location>
    <ligand>
        <name>GTP</name>
        <dbReference type="ChEBI" id="CHEBI:37565"/>
    </ligand>
</feature>
<feature type="active site" description="Proton acceptor; for GTP cyclohydrolase activity" evidence="17">
    <location>
        <position position="327"/>
    </location>
</feature>
<feature type="binding site" evidence="17">
    <location>
        <position position="355"/>
    </location>
    <ligand>
        <name>GTP</name>
        <dbReference type="ChEBI" id="CHEBI:37565"/>
    </ligand>
</feature>
<evidence type="ECO:0000256" key="1">
    <source>
        <dbReference type="ARBA" id="ARBA00000141"/>
    </source>
</evidence>
<keyword evidence="10 17" id="KW-0862">Zinc</keyword>
<comment type="catalytic activity">
    <reaction evidence="1 17">
        <text>D-ribulose 5-phosphate = (2S)-2-hydroxy-3-oxobutyl phosphate + formate + H(+)</text>
        <dbReference type="Rhea" id="RHEA:18457"/>
        <dbReference type="ChEBI" id="CHEBI:15378"/>
        <dbReference type="ChEBI" id="CHEBI:15740"/>
        <dbReference type="ChEBI" id="CHEBI:58121"/>
        <dbReference type="ChEBI" id="CHEBI:58830"/>
        <dbReference type="EC" id="4.1.99.12"/>
    </reaction>
</comment>